<dbReference type="InterPro" id="IPR001509">
    <property type="entry name" value="Epimerase_deHydtase"/>
</dbReference>
<evidence type="ECO:0000256" key="1">
    <source>
        <dbReference type="ARBA" id="ARBA00023027"/>
    </source>
</evidence>
<name>A0A1I3EWC3_9GAMM</name>
<organism evidence="3 4">
    <name type="scientific">Modicisalibacter xianhensis</name>
    <dbReference type="NCBI Taxonomy" id="442341"/>
    <lineage>
        <taxon>Bacteria</taxon>
        <taxon>Pseudomonadati</taxon>
        <taxon>Pseudomonadota</taxon>
        <taxon>Gammaproteobacteria</taxon>
        <taxon>Oceanospirillales</taxon>
        <taxon>Halomonadaceae</taxon>
        <taxon>Modicisalibacter</taxon>
    </lineage>
</organism>
<dbReference type="RefSeq" id="WP_092849030.1">
    <property type="nucleotide sequence ID" value="NZ_FOPY01000015.1"/>
</dbReference>
<dbReference type="InterPro" id="IPR036291">
    <property type="entry name" value="NAD(P)-bd_dom_sf"/>
</dbReference>
<dbReference type="Gene3D" id="3.40.50.720">
    <property type="entry name" value="NAD(P)-binding Rossmann-like Domain"/>
    <property type="match status" value="1"/>
</dbReference>
<gene>
    <name evidence="3" type="ORF">SAMN04487959_11526</name>
</gene>
<dbReference type="Proteomes" id="UP000199040">
    <property type="component" value="Unassembled WGS sequence"/>
</dbReference>
<evidence type="ECO:0000313" key="4">
    <source>
        <dbReference type="Proteomes" id="UP000199040"/>
    </source>
</evidence>
<evidence type="ECO:0000313" key="3">
    <source>
        <dbReference type="EMBL" id="SFI03279.1"/>
    </source>
</evidence>
<sequence>MHILITGMAGFIGHALARRLAADDHSIVGIDNLNSYYDVTLKQARLNELDDLANVQFRLLDLTDAEGLQRLLDESHFDCVIHLAAQAGVRHSLSHPEVYGQANLIGHMNVLEACRRHAIGHLIYASSSSVYGLNNKIPFSTKDNVDQPASLYAATKKSNELMAHSYSHLYGLPTTGLRFFTVYGPWGRPDMALFRFTRNILEGRPVELYNRGDMSRDFTYIDDIVEGIVRLLPLVPSREAPSAPPYRLYNIGYGRPVNLMEFVEAIERATGKMAIRDYQPMQPGDIQHTWADTAPLYAATGFQPRIDVATGVERFVSWYRTYYHTVSPATTTDARRAGLA</sequence>
<reference evidence="3 4" key="1">
    <citation type="submission" date="2016-10" db="EMBL/GenBank/DDBJ databases">
        <authorList>
            <person name="de Groot N.N."/>
        </authorList>
    </citation>
    <scope>NUCLEOTIDE SEQUENCE [LARGE SCALE GENOMIC DNA]</scope>
    <source>
        <strain evidence="3 4">CGMCC 1.6848</strain>
    </source>
</reference>
<keyword evidence="1" id="KW-0520">NAD</keyword>
<keyword evidence="4" id="KW-1185">Reference proteome</keyword>
<proteinExistence type="predicted"/>
<dbReference type="PANTHER" id="PTHR43574">
    <property type="entry name" value="EPIMERASE-RELATED"/>
    <property type="match status" value="1"/>
</dbReference>
<evidence type="ECO:0000259" key="2">
    <source>
        <dbReference type="Pfam" id="PF01370"/>
    </source>
</evidence>
<dbReference type="PRINTS" id="PR01713">
    <property type="entry name" value="NUCEPIMERASE"/>
</dbReference>
<dbReference type="SUPFAM" id="SSF51735">
    <property type="entry name" value="NAD(P)-binding Rossmann-fold domains"/>
    <property type="match status" value="1"/>
</dbReference>
<dbReference type="STRING" id="442341.SAMN04487959_11526"/>
<dbReference type="EMBL" id="FOPY01000015">
    <property type="protein sequence ID" value="SFI03279.1"/>
    <property type="molecule type" value="Genomic_DNA"/>
</dbReference>
<dbReference type="AlphaFoldDB" id="A0A1I3EWC3"/>
<dbReference type="Pfam" id="PF01370">
    <property type="entry name" value="Epimerase"/>
    <property type="match status" value="1"/>
</dbReference>
<feature type="domain" description="NAD-dependent epimerase/dehydratase" evidence="2">
    <location>
        <begin position="3"/>
        <end position="237"/>
    </location>
</feature>
<protein>
    <submittedName>
        <fullName evidence="3">UDP-glucuronate 4-epimerase</fullName>
    </submittedName>
</protein>
<accession>A0A1I3EWC3</accession>